<evidence type="ECO:0000313" key="2">
    <source>
        <dbReference type="EMBL" id="QNR25318.1"/>
    </source>
</evidence>
<dbReference type="RefSeq" id="WP_210759846.1">
    <property type="nucleotide sequence ID" value="NZ_CP060139.1"/>
</dbReference>
<keyword evidence="1" id="KW-1133">Transmembrane helix</keyword>
<keyword evidence="1" id="KW-0812">Transmembrane</keyword>
<dbReference type="EMBL" id="CP060139">
    <property type="protein sequence ID" value="QNR25318.1"/>
    <property type="molecule type" value="Genomic_DNA"/>
</dbReference>
<protein>
    <recommendedName>
        <fullName evidence="4">DUF4258 domain-containing protein</fullName>
    </recommendedName>
</protein>
<sequence length="118" mass="13632">MRIGRKILYYLLGVGLGSLLVFFIFGDRDIECNYFPNDRVLYDLRLKEIQLSPEVNSADTVDLQYALERARVDFNKSEINDEGCNVYHLDLKDRMKSFRIENCDSIATVLAVSPMETN</sequence>
<evidence type="ECO:0000256" key="1">
    <source>
        <dbReference type="SAM" id="Phobius"/>
    </source>
</evidence>
<dbReference type="KEGG" id="chyd:H4K34_05620"/>
<evidence type="ECO:0008006" key="4">
    <source>
        <dbReference type="Google" id="ProtNLM"/>
    </source>
</evidence>
<evidence type="ECO:0000313" key="3">
    <source>
        <dbReference type="Proteomes" id="UP000516305"/>
    </source>
</evidence>
<keyword evidence="3" id="KW-1185">Reference proteome</keyword>
<dbReference type="Proteomes" id="UP000516305">
    <property type="component" value="Chromosome"/>
</dbReference>
<reference evidence="2 3" key="1">
    <citation type="submission" date="2020-08" db="EMBL/GenBank/DDBJ databases">
        <title>Croceimicrobium hydrocarbonivorans gen. nov., sp. nov., a novel marine bacterium isolated from a bacterial consortium that degrades polyethylene terephthalate.</title>
        <authorList>
            <person name="Liu R."/>
        </authorList>
    </citation>
    <scope>NUCLEOTIDE SEQUENCE [LARGE SCALE GENOMIC DNA]</scope>
    <source>
        <strain evidence="2 3">A20-9</strain>
    </source>
</reference>
<name>A0A7H0VHX0_9FLAO</name>
<feature type="transmembrane region" description="Helical" evidence="1">
    <location>
        <begin position="7"/>
        <end position="26"/>
    </location>
</feature>
<keyword evidence="1" id="KW-0472">Membrane</keyword>
<organism evidence="2 3">
    <name type="scientific">Croceimicrobium hydrocarbonivorans</name>
    <dbReference type="NCBI Taxonomy" id="2761580"/>
    <lineage>
        <taxon>Bacteria</taxon>
        <taxon>Pseudomonadati</taxon>
        <taxon>Bacteroidota</taxon>
        <taxon>Flavobacteriia</taxon>
        <taxon>Flavobacteriales</taxon>
        <taxon>Owenweeksiaceae</taxon>
        <taxon>Croceimicrobium</taxon>
    </lineage>
</organism>
<proteinExistence type="predicted"/>
<gene>
    <name evidence="2" type="ORF">H4K34_05620</name>
</gene>
<accession>A0A7H0VHX0</accession>
<dbReference type="AlphaFoldDB" id="A0A7H0VHX0"/>